<dbReference type="Gene3D" id="3.40.50.1010">
    <property type="entry name" value="5'-nuclease"/>
    <property type="match status" value="1"/>
</dbReference>
<proteinExistence type="predicted"/>
<organism evidence="2 3">
    <name type="scientific">Sulfobacillus acidophilus</name>
    <dbReference type="NCBI Taxonomy" id="53633"/>
    <lineage>
        <taxon>Bacteria</taxon>
        <taxon>Bacillati</taxon>
        <taxon>Bacillota</taxon>
        <taxon>Clostridia</taxon>
        <taxon>Eubacteriales</taxon>
        <taxon>Clostridiales Family XVII. Incertae Sedis</taxon>
        <taxon>Sulfobacillus</taxon>
    </lineage>
</organism>
<sequence length="235" mass="26523">MRCSRIFSPVSASRWSPKGRSWSRPDAWKCCSWNVYGVRSLRRIFPWIRILALARTGLIKCRPETLSIGSGAMSKGNRPVVCLDTSIFISFLKGDDPYSMLCRDVLREAQNGLFSAITSTLAIVETVHLAKPDVANEEVENSIKALYEVPWLTMWQLNKAVAYESSRLSRKYRGTTKDTPHDSVFVATAKLAGASRVFTTDQRFIRRFADNTEGVIVTSPTLFNRQLNHLPLDEC</sequence>
<accession>A0A2T2WFQ4</accession>
<evidence type="ECO:0000259" key="1">
    <source>
        <dbReference type="Pfam" id="PF01850"/>
    </source>
</evidence>
<dbReference type="InterPro" id="IPR029060">
    <property type="entry name" value="PIN-like_dom_sf"/>
</dbReference>
<dbReference type="InterPro" id="IPR002716">
    <property type="entry name" value="PIN_dom"/>
</dbReference>
<evidence type="ECO:0000313" key="3">
    <source>
        <dbReference type="Proteomes" id="UP000241848"/>
    </source>
</evidence>
<feature type="domain" description="PIN" evidence="1">
    <location>
        <begin position="81"/>
        <end position="206"/>
    </location>
</feature>
<name>A0A2T2WFQ4_9FIRM</name>
<dbReference type="Pfam" id="PF01850">
    <property type="entry name" value="PIN"/>
    <property type="match status" value="1"/>
</dbReference>
<reference evidence="2 3" key="1">
    <citation type="journal article" date="2014" name="BMC Genomics">
        <title>Comparison of environmental and isolate Sulfobacillus genomes reveals diverse carbon, sulfur, nitrogen, and hydrogen metabolisms.</title>
        <authorList>
            <person name="Justice N.B."/>
            <person name="Norman A."/>
            <person name="Brown C.T."/>
            <person name="Singh A."/>
            <person name="Thomas B.C."/>
            <person name="Banfield J.F."/>
        </authorList>
    </citation>
    <scope>NUCLEOTIDE SEQUENCE [LARGE SCALE GENOMIC DNA]</scope>
    <source>
        <strain evidence="2">AMDSBA3</strain>
    </source>
</reference>
<dbReference type="Proteomes" id="UP000241848">
    <property type="component" value="Unassembled WGS sequence"/>
</dbReference>
<dbReference type="SUPFAM" id="SSF88723">
    <property type="entry name" value="PIN domain-like"/>
    <property type="match status" value="1"/>
</dbReference>
<gene>
    <name evidence="2" type="ORF">C7B45_12515</name>
</gene>
<dbReference type="EMBL" id="PXYV01000044">
    <property type="protein sequence ID" value="PSR21053.1"/>
    <property type="molecule type" value="Genomic_DNA"/>
</dbReference>
<dbReference type="AlphaFoldDB" id="A0A2T2WFQ4"/>
<protein>
    <recommendedName>
        <fullName evidence="1">PIN domain-containing protein</fullName>
    </recommendedName>
</protein>
<comment type="caution">
    <text evidence="2">The sequence shown here is derived from an EMBL/GenBank/DDBJ whole genome shotgun (WGS) entry which is preliminary data.</text>
</comment>
<evidence type="ECO:0000313" key="2">
    <source>
        <dbReference type="EMBL" id="PSR21053.1"/>
    </source>
</evidence>